<dbReference type="InterPro" id="IPR007159">
    <property type="entry name" value="SpoVT-AbrB_dom"/>
</dbReference>
<comment type="caution">
    <text evidence="3">The sequence shown here is derived from an EMBL/GenBank/DDBJ whole genome shotgun (WGS) entry which is preliminary data.</text>
</comment>
<sequence>MPVVEEICTITAKGQTTVPKAVRQALGVGYGGRIAFRVEDGSVTIHALMSEDENKDPALLPFLSLLAADLAVRPADAVRAITPALVARLEALGGEIGKVDPDDPIEGEVTL</sequence>
<organism evidence="3 4">
    <name type="scientific">Acidiphilium acidophilum</name>
    <name type="common">Thiobacillus acidophilus</name>
    <dbReference type="NCBI Taxonomy" id="76588"/>
    <lineage>
        <taxon>Bacteria</taxon>
        <taxon>Pseudomonadati</taxon>
        <taxon>Pseudomonadota</taxon>
        <taxon>Alphaproteobacteria</taxon>
        <taxon>Acetobacterales</taxon>
        <taxon>Acidocellaceae</taxon>
        <taxon>Acidiphilium</taxon>
    </lineage>
</organism>
<dbReference type="InterPro" id="IPR037914">
    <property type="entry name" value="SpoVT-AbrB_sf"/>
</dbReference>
<evidence type="ECO:0000259" key="2">
    <source>
        <dbReference type="PROSITE" id="PS51740"/>
    </source>
</evidence>
<gene>
    <name evidence="3" type="ORF">SIL87_02475</name>
</gene>
<dbReference type="GO" id="GO:0097351">
    <property type="term" value="F:toxin sequestering activity"/>
    <property type="evidence" value="ECO:0007669"/>
    <property type="project" value="InterPro"/>
</dbReference>
<keyword evidence="1" id="KW-0238">DNA-binding</keyword>
<dbReference type="Gene3D" id="2.10.260.10">
    <property type="match status" value="1"/>
</dbReference>
<dbReference type="InterPro" id="IPR031848">
    <property type="entry name" value="PrlF_antitoxin"/>
</dbReference>
<dbReference type="AlphaFoldDB" id="A0AAW9DMS7"/>
<evidence type="ECO:0000256" key="1">
    <source>
        <dbReference type="PROSITE-ProRule" id="PRU01076"/>
    </source>
</evidence>
<dbReference type="SUPFAM" id="SSF89447">
    <property type="entry name" value="AbrB/MazE/MraZ-like"/>
    <property type="match status" value="1"/>
</dbReference>
<name>A0AAW9DMS7_ACIAO</name>
<dbReference type="GO" id="GO:0003700">
    <property type="term" value="F:DNA-binding transcription factor activity"/>
    <property type="evidence" value="ECO:0007669"/>
    <property type="project" value="InterPro"/>
</dbReference>
<keyword evidence="4" id="KW-1185">Reference proteome</keyword>
<feature type="domain" description="SpoVT-AbrB" evidence="2">
    <location>
        <begin position="5"/>
        <end position="50"/>
    </location>
</feature>
<dbReference type="Pfam" id="PF15937">
    <property type="entry name" value="PrlF_antitoxin"/>
    <property type="match status" value="1"/>
</dbReference>
<reference evidence="3 4" key="1">
    <citation type="submission" date="2023-11" db="EMBL/GenBank/DDBJ databases">
        <title>MicrobeMod: A computational toolkit for identifying prokaryotic methylation and restriction-modification with nanopore sequencing.</title>
        <authorList>
            <person name="Crits-Christoph A."/>
            <person name="Kang S.C."/>
            <person name="Lee H."/>
            <person name="Ostrov N."/>
        </authorList>
    </citation>
    <scope>NUCLEOTIDE SEQUENCE [LARGE SCALE GENOMIC DNA]</scope>
    <source>
        <strain evidence="3 4">DSMZ 700</strain>
    </source>
</reference>
<dbReference type="GO" id="GO:0003677">
    <property type="term" value="F:DNA binding"/>
    <property type="evidence" value="ECO:0007669"/>
    <property type="project" value="UniProtKB-UniRule"/>
</dbReference>
<evidence type="ECO:0000313" key="3">
    <source>
        <dbReference type="EMBL" id="MDX5929632.1"/>
    </source>
</evidence>
<accession>A0AAW9DMS7</accession>
<proteinExistence type="predicted"/>
<protein>
    <submittedName>
        <fullName evidence="3">Type II toxin-antitoxin system PrlF family antitoxin</fullName>
    </submittedName>
</protein>
<dbReference type="GO" id="GO:0001558">
    <property type="term" value="P:regulation of cell growth"/>
    <property type="evidence" value="ECO:0007669"/>
    <property type="project" value="InterPro"/>
</dbReference>
<dbReference type="PROSITE" id="PS51740">
    <property type="entry name" value="SPOVT_ABRB"/>
    <property type="match status" value="1"/>
</dbReference>
<evidence type="ECO:0000313" key="4">
    <source>
        <dbReference type="Proteomes" id="UP001279553"/>
    </source>
</evidence>
<dbReference type="RefSeq" id="WP_319612678.1">
    <property type="nucleotide sequence ID" value="NZ_JAWXYB010000013.1"/>
</dbReference>
<dbReference type="EMBL" id="JAWXYB010000013">
    <property type="protein sequence ID" value="MDX5929632.1"/>
    <property type="molecule type" value="Genomic_DNA"/>
</dbReference>
<dbReference type="NCBIfam" id="TIGR01439">
    <property type="entry name" value="lp_hng_hel_AbrB"/>
    <property type="match status" value="1"/>
</dbReference>
<dbReference type="Proteomes" id="UP001279553">
    <property type="component" value="Unassembled WGS sequence"/>
</dbReference>